<gene>
    <name evidence="1" type="ORF">SS7213T_01763</name>
</gene>
<evidence type="ECO:0008006" key="3">
    <source>
        <dbReference type="Google" id="ProtNLM"/>
    </source>
</evidence>
<accession>G5JFY8</accession>
<evidence type="ECO:0000313" key="2">
    <source>
        <dbReference type="Proteomes" id="UP000005413"/>
    </source>
</evidence>
<sequence>MQKNVIDRKAYQQSKVSEYELLTKYNPKYINSKIKTAQTHIAEMYHMNTSITTCDDILGVVSISYPVDKLVIWITDTKNNLQRFKDDSTINLDNLKQVLTTYTQDEQQQVVRYMQSHGRIKPHELIERLQVDLYNINHNKPLTQADKPQYAMVV</sequence>
<keyword evidence="2" id="KW-1185">Reference proteome</keyword>
<dbReference type="PATRIC" id="fig|911238.3.peg.325"/>
<comment type="caution">
    <text evidence="1">The sequence shown here is derived from an EMBL/GenBank/DDBJ whole genome shotgun (WGS) entry which is preliminary data.</text>
</comment>
<evidence type="ECO:0000313" key="1">
    <source>
        <dbReference type="EMBL" id="EHJ08878.1"/>
    </source>
</evidence>
<reference evidence="1 2" key="1">
    <citation type="journal article" date="2012" name="BMC Genomics">
        <title>Comparative genomic analysis of the genus Staphylococcus including Staphylococcus aureus and its newly described sister species Staphylococcus simiae.</title>
        <authorList>
            <person name="Suzuki H."/>
            <person name="Lefebure T."/>
            <person name="Pavinski Bitar P."/>
            <person name="Stanhope M.J."/>
        </authorList>
    </citation>
    <scope>NUCLEOTIDE SEQUENCE [LARGE SCALE GENOMIC DNA]</scope>
    <source>
        <strain evidence="1 2">CCM 7213</strain>
    </source>
</reference>
<dbReference type="RefSeq" id="WP_002461986.1">
    <property type="nucleotide sequence ID" value="NZ_AEUN01000034.1"/>
</dbReference>
<name>G5JFY8_9STAP</name>
<proteinExistence type="predicted"/>
<dbReference type="EMBL" id="AEUN01000034">
    <property type="protein sequence ID" value="EHJ08878.1"/>
    <property type="molecule type" value="Genomic_DNA"/>
</dbReference>
<protein>
    <recommendedName>
        <fullName evidence="3">Pathogenicity island protein</fullName>
    </recommendedName>
</protein>
<organism evidence="1 2">
    <name type="scientific">Staphylococcus simiae CCM 7213 = CCUG 51256</name>
    <dbReference type="NCBI Taxonomy" id="911238"/>
    <lineage>
        <taxon>Bacteria</taxon>
        <taxon>Bacillati</taxon>
        <taxon>Bacillota</taxon>
        <taxon>Bacilli</taxon>
        <taxon>Bacillales</taxon>
        <taxon>Staphylococcaceae</taxon>
        <taxon>Staphylococcus</taxon>
    </lineage>
</organism>
<dbReference type="Proteomes" id="UP000005413">
    <property type="component" value="Unassembled WGS sequence"/>
</dbReference>
<dbReference type="AlphaFoldDB" id="G5JFY8"/>